<dbReference type="InterPro" id="IPR018114">
    <property type="entry name" value="TRYPSIN_HIS"/>
</dbReference>
<evidence type="ECO:0000256" key="2">
    <source>
        <dbReference type="ARBA" id="ARBA00022801"/>
    </source>
</evidence>
<proteinExistence type="predicted"/>
<sequence length="162" mass="17799">MILLILVVYSVQGFTLPLSPNTNGEVVTKVIGGKDAPDGAFPYQVSLRTKVDHFCGGSILNKRWILTAAHCLDPKLTKLSEKEIIIVVGTNSRTQGGDKYYVKQAIRNDDYDNVDLTNDIGLIEVTKDIQFNDKVQPISLPDKDVKPGDNVLITGWGRVSVT</sequence>
<dbReference type="PANTHER" id="PTHR24252">
    <property type="entry name" value="ACROSIN-RELATED"/>
    <property type="match status" value="1"/>
</dbReference>
<dbReference type="PANTHER" id="PTHR24252:SF7">
    <property type="entry name" value="HYALIN"/>
    <property type="match status" value="1"/>
</dbReference>
<comment type="caution">
    <text evidence="6">The sequence shown here is derived from an EMBL/GenBank/DDBJ whole genome shotgun (WGS) entry which is preliminary data.</text>
</comment>
<dbReference type="GO" id="GO:0006508">
    <property type="term" value="P:proteolysis"/>
    <property type="evidence" value="ECO:0007669"/>
    <property type="project" value="UniProtKB-KW"/>
</dbReference>
<keyword evidence="2" id="KW-0378">Hydrolase</keyword>
<dbReference type="SUPFAM" id="SSF50494">
    <property type="entry name" value="Trypsin-like serine proteases"/>
    <property type="match status" value="1"/>
</dbReference>
<gene>
    <name evidence="6" type="ORF">LNINA_LOCUS7546</name>
</gene>
<dbReference type="CDD" id="cd00190">
    <property type="entry name" value="Tryp_SPc"/>
    <property type="match status" value="1"/>
</dbReference>
<evidence type="ECO:0000256" key="4">
    <source>
        <dbReference type="ARBA" id="ARBA00023157"/>
    </source>
</evidence>
<name>A0AAV1JHL1_9NEOP</name>
<protein>
    <recommendedName>
        <fullName evidence="5">Peptidase S1 domain-containing protein</fullName>
    </recommendedName>
</protein>
<dbReference type="AlphaFoldDB" id="A0AAV1JHL1"/>
<evidence type="ECO:0000256" key="1">
    <source>
        <dbReference type="ARBA" id="ARBA00022670"/>
    </source>
</evidence>
<accession>A0AAV1JHL1</accession>
<dbReference type="PROSITE" id="PS00134">
    <property type="entry name" value="TRYPSIN_HIS"/>
    <property type="match status" value="1"/>
</dbReference>
<dbReference type="InterPro" id="IPR009003">
    <property type="entry name" value="Peptidase_S1_PA"/>
</dbReference>
<keyword evidence="4" id="KW-1015">Disulfide bond</keyword>
<keyword evidence="1" id="KW-0645">Protease</keyword>
<organism evidence="6 7">
    <name type="scientific">Leptosia nina</name>
    <dbReference type="NCBI Taxonomy" id="320188"/>
    <lineage>
        <taxon>Eukaryota</taxon>
        <taxon>Metazoa</taxon>
        <taxon>Ecdysozoa</taxon>
        <taxon>Arthropoda</taxon>
        <taxon>Hexapoda</taxon>
        <taxon>Insecta</taxon>
        <taxon>Pterygota</taxon>
        <taxon>Neoptera</taxon>
        <taxon>Endopterygota</taxon>
        <taxon>Lepidoptera</taxon>
        <taxon>Glossata</taxon>
        <taxon>Ditrysia</taxon>
        <taxon>Papilionoidea</taxon>
        <taxon>Pieridae</taxon>
        <taxon>Pierinae</taxon>
        <taxon>Leptosia</taxon>
    </lineage>
</organism>
<dbReference type="PRINTS" id="PR00722">
    <property type="entry name" value="CHYMOTRYPSIN"/>
</dbReference>
<evidence type="ECO:0000313" key="6">
    <source>
        <dbReference type="EMBL" id="CAK1548126.1"/>
    </source>
</evidence>
<dbReference type="Pfam" id="PF00089">
    <property type="entry name" value="Trypsin"/>
    <property type="match status" value="1"/>
</dbReference>
<keyword evidence="3" id="KW-0720">Serine protease</keyword>
<dbReference type="FunFam" id="2.40.10.10:FF:000073">
    <property type="entry name" value="Trypsin alpha"/>
    <property type="match status" value="1"/>
</dbReference>
<dbReference type="InterPro" id="IPR001254">
    <property type="entry name" value="Trypsin_dom"/>
</dbReference>
<dbReference type="SMART" id="SM00020">
    <property type="entry name" value="Tryp_SPc"/>
    <property type="match status" value="1"/>
</dbReference>
<keyword evidence="7" id="KW-1185">Reference proteome</keyword>
<feature type="domain" description="Peptidase S1" evidence="5">
    <location>
        <begin position="30"/>
        <end position="162"/>
    </location>
</feature>
<dbReference type="GO" id="GO:0004252">
    <property type="term" value="F:serine-type endopeptidase activity"/>
    <property type="evidence" value="ECO:0007669"/>
    <property type="project" value="InterPro"/>
</dbReference>
<dbReference type="InterPro" id="IPR043504">
    <property type="entry name" value="Peptidase_S1_PA_chymotrypsin"/>
</dbReference>
<dbReference type="Proteomes" id="UP001497472">
    <property type="component" value="Unassembled WGS sequence"/>
</dbReference>
<dbReference type="InterPro" id="IPR001314">
    <property type="entry name" value="Peptidase_S1A"/>
</dbReference>
<evidence type="ECO:0000256" key="3">
    <source>
        <dbReference type="ARBA" id="ARBA00022825"/>
    </source>
</evidence>
<dbReference type="PROSITE" id="PS50240">
    <property type="entry name" value="TRYPSIN_DOM"/>
    <property type="match status" value="1"/>
</dbReference>
<dbReference type="Gene3D" id="2.40.10.10">
    <property type="entry name" value="Trypsin-like serine proteases"/>
    <property type="match status" value="2"/>
</dbReference>
<evidence type="ECO:0000313" key="7">
    <source>
        <dbReference type="Proteomes" id="UP001497472"/>
    </source>
</evidence>
<evidence type="ECO:0000259" key="5">
    <source>
        <dbReference type="PROSITE" id="PS50240"/>
    </source>
</evidence>
<dbReference type="EMBL" id="CAVLEF010000010">
    <property type="protein sequence ID" value="CAK1548126.1"/>
    <property type="molecule type" value="Genomic_DNA"/>
</dbReference>
<reference evidence="6 7" key="1">
    <citation type="submission" date="2023-11" db="EMBL/GenBank/DDBJ databases">
        <authorList>
            <person name="Okamura Y."/>
        </authorList>
    </citation>
    <scope>NUCLEOTIDE SEQUENCE [LARGE SCALE GENOMIC DNA]</scope>
</reference>